<dbReference type="SMART" id="SM00291">
    <property type="entry name" value="ZnF_ZZ"/>
    <property type="match status" value="1"/>
</dbReference>
<dbReference type="GeneID" id="111016854"/>
<dbReference type="Gene3D" id="3.30.40.10">
    <property type="entry name" value="Zinc/RING finger domain, C3HC4 (zinc finger)"/>
    <property type="match status" value="2"/>
</dbReference>
<feature type="compositionally biased region" description="Acidic residues" evidence="5">
    <location>
        <begin position="395"/>
        <end position="405"/>
    </location>
</feature>
<evidence type="ECO:0000259" key="7">
    <source>
        <dbReference type="PROSITE" id="PS50135"/>
    </source>
</evidence>
<feature type="domain" description="RING-type" evidence="6">
    <location>
        <begin position="54"/>
        <end position="94"/>
    </location>
</feature>
<dbReference type="InterPro" id="IPR017907">
    <property type="entry name" value="Znf_RING_CS"/>
</dbReference>
<dbReference type="GO" id="GO:0061630">
    <property type="term" value="F:ubiquitin protein ligase activity"/>
    <property type="evidence" value="ECO:0007669"/>
    <property type="project" value="TreeGrafter"/>
</dbReference>
<dbReference type="GO" id="GO:0043161">
    <property type="term" value="P:proteasome-mediated ubiquitin-dependent protein catabolic process"/>
    <property type="evidence" value="ECO:0007669"/>
    <property type="project" value="TreeGrafter"/>
</dbReference>
<evidence type="ECO:0000313" key="9">
    <source>
        <dbReference type="RefSeq" id="XP_022148093.1"/>
    </source>
</evidence>
<dbReference type="InterPro" id="IPR000433">
    <property type="entry name" value="Znf_ZZ"/>
</dbReference>
<dbReference type="PROSITE" id="PS00518">
    <property type="entry name" value="ZF_RING_1"/>
    <property type="match status" value="1"/>
</dbReference>
<evidence type="ECO:0000256" key="1">
    <source>
        <dbReference type="ARBA" id="ARBA00022723"/>
    </source>
</evidence>
<dbReference type="FunFam" id="3.30.60.90:FF:000014">
    <property type="entry name" value="E3 ubiquitin-protein ligase PRT1"/>
    <property type="match status" value="1"/>
</dbReference>
<evidence type="ECO:0000313" key="8">
    <source>
        <dbReference type="Proteomes" id="UP000504603"/>
    </source>
</evidence>
<dbReference type="FunFam" id="3.30.40.10:FF:000489">
    <property type="entry name" value="E3 ubiquitin-protein ligase PRT1"/>
    <property type="match status" value="1"/>
</dbReference>
<sequence>MFLSLHRPIFSLFRFSSQFCRRFISLTFSTSSSMADDQLLDDVDCNDVPHAFLCCVCLDLLHKPIVLSCGHISCFWCVHKSMSGFRESHCPICRHPYYHFPTICEMLHLLILKIFPVAYKKRENQILEEEKIMGYFSPQFDALACDSQAGKKVEHSEDSANGELKTNTNNDKVVAERILEENSAVVGPYGQKTQNHEKVSVADLLCRACTQLLFRPVVLNCGHALCESCINLQVETLKCQVCECLQPSGFPNVCLMLDQFLKEQFPEEYSLRRDSVQLKLANIFKRESPTSCSDERGKKGEDLSRSGEVASKVHYGAGCDSCGMCPIVGDRYKCKDCYEKIGFDLCGDCYNTCSKRPGRFNQQHRPEHNFELIGPSNVMFPNLMLEVVTGMLEEGPNDDGSETSEDMGGVLDSSSDAHENDEVDSDARTRANSNDNRTDQFDSNPT</sequence>
<dbReference type="Proteomes" id="UP000504603">
    <property type="component" value="Unplaced"/>
</dbReference>
<dbReference type="KEGG" id="mcha:111016854"/>
<evidence type="ECO:0000256" key="3">
    <source>
        <dbReference type="ARBA" id="ARBA00022833"/>
    </source>
</evidence>
<dbReference type="Gene3D" id="3.30.60.90">
    <property type="match status" value="1"/>
</dbReference>
<proteinExistence type="predicted"/>
<name>A0A6J1D350_MOMCH</name>
<organism evidence="8 9">
    <name type="scientific">Momordica charantia</name>
    <name type="common">Bitter gourd</name>
    <name type="synonym">Balsam pear</name>
    <dbReference type="NCBI Taxonomy" id="3673"/>
    <lineage>
        <taxon>Eukaryota</taxon>
        <taxon>Viridiplantae</taxon>
        <taxon>Streptophyta</taxon>
        <taxon>Embryophyta</taxon>
        <taxon>Tracheophyta</taxon>
        <taxon>Spermatophyta</taxon>
        <taxon>Magnoliopsida</taxon>
        <taxon>eudicotyledons</taxon>
        <taxon>Gunneridae</taxon>
        <taxon>Pentapetalae</taxon>
        <taxon>rosids</taxon>
        <taxon>fabids</taxon>
        <taxon>Cucurbitales</taxon>
        <taxon>Cucurbitaceae</taxon>
        <taxon>Momordiceae</taxon>
        <taxon>Momordica</taxon>
    </lineage>
</organism>
<dbReference type="PROSITE" id="PS50135">
    <property type="entry name" value="ZF_ZZ_2"/>
    <property type="match status" value="1"/>
</dbReference>
<dbReference type="GO" id="GO:0008270">
    <property type="term" value="F:zinc ion binding"/>
    <property type="evidence" value="ECO:0007669"/>
    <property type="project" value="UniProtKB-KW"/>
</dbReference>
<dbReference type="Pfam" id="PF13920">
    <property type="entry name" value="zf-C3HC4_3"/>
    <property type="match status" value="1"/>
</dbReference>
<dbReference type="AlphaFoldDB" id="A0A6J1D350"/>
<dbReference type="SUPFAM" id="SSF57850">
    <property type="entry name" value="RING/U-box"/>
    <property type="match status" value="3"/>
</dbReference>
<feature type="region of interest" description="Disordered" evidence="5">
    <location>
        <begin position="392"/>
        <end position="446"/>
    </location>
</feature>
<feature type="domain" description="ZZ-type" evidence="7">
    <location>
        <begin position="314"/>
        <end position="378"/>
    </location>
</feature>
<dbReference type="PANTHER" id="PTHR15898">
    <property type="entry name" value="BIFUNCTIONAL APOPTOSIS REGULATOR"/>
    <property type="match status" value="1"/>
</dbReference>
<dbReference type="RefSeq" id="XP_022148093.1">
    <property type="nucleotide sequence ID" value="XM_022292401.1"/>
</dbReference>
<feature type="domain" description="RING-type" evidence="6">
    <location>
        <begin position="206"/>
        <end position="243"/>
    </location>
</feature>
<evidence type="ECO:0000256" key="4">
    <source>
        <dbReference type="PROSITE-ProRule" id="PRU00228"/>
    </source>
</evidence>
<evidence type="ECO:0000259" key="6">
    <source>
        <dbReference type="PROSITE" id="PS50089"/>
    </source>
</evidence>
<dbReference type="OrthoDB" id="6270329at2759"/>
<protein>
    <submittedName>
        <fullName evidence="9">E3 ubiquitin-protein ligase PRT1 isoform X1</fullName>
    </submittedName>
</protein>
<dbReference type="CDD" id="cd02338">
    <property type="entry name" value="ZZ_PCMF_like"/>
    <property type="match status" value="1"/>
</dbReference>
<evidence type="ECO:0000256" key="5">
    <source>
        <dbReference type="SAM" id="MobiDB-lite"/>
    </source>
</evidence>
<dbReference type="Pfam" id="PF00569">
    <property type="entry name" value="ZZ"/>
    <property type="match status" value="1"/>
</dbReference>
<feature type="compositionally biased region" description="Polar residues" evidence="5">
    <location>
        <begin position="430"/>
        <end position="446"/>
    </location>
</feature>
<feature type="compositionally biased region" description="Basic and acidic residues" evidence="5">
    <location>
        <begin position="415"/>
        <end position="429"/>
    </location>
</feature>
<keyword evidence="2 4" id="KW-0863">Zinc-finger</keyword>
<keyword evidence="8" id="KW-1185">Reference proteome</keyword>
<dbReference type="InterPro" id="IPR043145">
    <property type="entry name" value="Znf_ZZ_sf"/>
</dbReference>
<dbReference type="SMART" id="SM00184">
    <property type="entry name" value="RING"/>
    <property type="match status" value="2"/>
</dbReference>
<keyword evidence="3" id="KW-0862">Zinc</keyword>
<dbReference type="PANTHER" id="PTHR15898:SF13">
    <property type="entry name" value="BIFUNCTIONAL APOPTOSIS REGULATOR"/>
    <property type="match status" value="1"/>
</dbReference>
<dbReference type="InterPro" id="IPR013083">
    <property type="entry name" value="Znf_RING/FYVE/PHD"/>
</dbReference>
<keyword evidence="1" id="KW-0479">Metal-binding</keyword>
<gene>
    <name evidence="9" type="primary">LOC111016854</name>
</gene>
<dbReference type="PROSITE" id="PS50089">
    <property type="entry name" value="ZF_RING_2"/>
    <property type="match status" value="2"/>
</dbReference>
<accession>A0A6J1D350</accession>
<evidence type="ECO:0000256" key="2">
    <source>
        <dbReference type="ARBA" id="ARBA00022771"/>
    </source>
</evidence>
<dbReference type="InterPro" id="IPR001841">
    <property type="entry name" value="Znf_RING"/>
</dbReference>
<reference evidence="9" key="1">
    <citation type="submission" date="2025-08" db="UniProtKB">
        <authorList>
            <consortium name="RefSeq"/>
        </authorList>
    </citation>
    <scope>IDENTIFICATION</scope>
    <source>
        <strain evidence="9">OHB3-1</strain>
    </source>
</reference>